<accession>A0ABW3F9Y6</accession>
<keyword evidence="1" id="KW-1133">Transmembrane helix</keyword>
<dbReference type="EMBL" id="JBHTKB010000003">
    <property type="protein sequence ID" value="MFD0914633.1"/>
    <property type="molecule type" value="Genomic_DNA"/>
</dbReference>
<keyword evidence="1" id="KW-0472">Membrane</keyword>
<reference evidence="3" key="1">
    <citation type="journal article" date="2019" name="Int. J. Syst. Evol. Microbiol.">
        <title>The Global Catalogue of Microorganisms (GCM) 10K type strain sequencing project: providing services to taxonomists for standard genome sequencing and annotation.</title>
        <authorList>
            <consortium name="The Broad Institute Genomics Platform"/>
            <consortium name="The Broad Institute Genome Sequencing Center for Infectious Disease"/>
            <person name="Wu L."/>
            <person name="Ma J."/>
        </authorList>
    </citation>
    <scope>NUCLEOTIDE SEQUENCE [LARGE SCALE GENOMIC DNA]</scope>
    <source>
        <strain evidence="3">CCUG 58412</strain>
    </source>
</reference>
<dbReference type="Proteomes" id="UP001597128">
    <property type="component" value="Unassembled WGS sequence"/>
</dbReference>
<keyword evidence="3" id="KW-1185">Reference proteome</keyword>
<feature type="transmembrane region" description="Helical" evidence="1">
    <location>
        <begin position="21"/>
        <end position="45"/>
    </location>
</feature>
<dbReference type="InterPro" id="IPR045584">
    <property type="entry name" value="Pilin-like"/>
</dbReference>
<sequence length="248" mass="27217">MSQVPKYKAASKPRRQGCKPPAPGFSLLELAIAMVVLSLMMGWLMTPLRVQNSLQHYQQTEQRLQMAQQALLGHAIIYHYLPCPDTDNPPDGWENLRPDLSCDDEEGLLPWMQLGLVATDAWGRYFRYRADNTFSEHKQWFSVNAAEGNSKIEVVGDSGAASSSPSHPAAIVLSHGENGLGGIQSLSGGVSHAMAAPVHADEQENADGDRVFVDKAIQQSADAVFDDRLIMLSPKVLIQQMVQAQRLP</sequence>
<evidence type="ECO:0000313" key="2">
    <source>
        <dbReference type="EMBL" id="MFD0914633.1"/>
    </source>
</evidence>
<organism evidence="2 3">
    <name type="scientific">Methylophilus luteus</name>
    <dbReference type="NCBI Taxonomy" id="640108"/>
    <lineage>
        <taxon>Bacteria</taxon>
        <taxon>Pseudomonadati</taxon>
        <taxon>Pseudomonadota</taxon>
        <taxon>Betaproteobacteria</taxon>
        <taxon>Nitrosomonadales</taxon>
        <taxon>Methylophilaceae</taxon>
        <taxon>Methylophilus</taxon>
    </lineage>
</organism>
<name>A0ABW3F9Y6_9PROT</name>
<gene>
    <name evidence="2" type="ORF">ACFQ1Z_13820</name>
</gene>
<proteinExistence type="predicted"/>
<protein>
    <submittedName>
        <fullName evidence="2">PilW family protein</fullName>
    </submittedName>
</protein>
<evidence type="ECO:0000256" key="1">
    <source>
        <dbReference type="SAM" id="Phobius"/>
    </source>
</evidence>
<dbReference type="SUPFAM" id="SSF54523">
    <property type="entry name" value="Pili subunits"/>
    <property type="match status" value="1"/>
</dbReference>
<comment type="caution">
    <text evidence="2">The sequence shown here is derived from an EMBL/GenBank/DDBJ whole genome shotgun (WGS) entry which is preliminary data.</text>
</comment>
<evidence type="ECO:0000313" key="3">
    <source>
        <dbReference type="Proteomes" id="UP001597128"/>
    </source>
</evidence>
<dbReference type="NCBIfam" id="TIGR02532">
    <property type="entry name" value="IV_pilin_GFxxxE"/>
    <property type="match status" value="1"/>
</dbReference>
<dbReference type="RefSeq" id="WP_379058700.1">
    <property type="nucleotide sequence ID" value="NZ_JBHTKB010000003.1"/>
</dbReference>
<dbReference type="InterPro" id="IPR012902">
    <property type="entry name" value="N_methyl_site"/>
</dbReference>
<keyword evidence="1" id="KW-0812">Transmembrane</keyword>